<accession>A0A3M6I9G9</accession>
<dbReference type="EMBL" id="RBVA01000005">
    <property type="protein sequence ID" value="RMW13823.1"/>
    <property type="molecule type" value="Genomic_DNA"/>
</dbReference>
<gene>
    <name evidence="1" type="ORF">ALP03_00918</name>
</gene>
<proteinExistence type="predicted"/>
<reference evidence="1 2" key="1">
    <citation type="submission" date="2018-08" db="EMBL/GenBank/DDBJ databases">
        <title>Recombination of ecologically and evolutionarily significant loci maintains genetic cohesion in the Pseudomonas syringae species complex.</title>
        <authorList>
            <person name="Dillon M."/>
            <person name="Thakur S."/>
            <person name="Almeida R.N.D."/>
            <person name="Weir B.S."/>
            <person name="Guttman D.S."/>
        </authorList>
    </citation>
    <scope>NUCLEOTIDE SEQUENCE [LARGE SCALE GENOMIC DNA]</scope>
    <source>
        <strain evidence="1 2">ICMP 4525</strain>
    </source>
</reference>
<organism evidence="1 2">
    <name type="scientific">Pseudomonas amygdali pv. tabaci</name>
    <name type="common">Pseudomonas syringae pv. tabaci</name>
    <dbReference type="NCBI Taxonomy" id="322"/>
    <lineage>
        <taxon>Bacteria</taxon>
        <taxon>Pseudomonadati</taxon>
        <taxon>Pseudomonadota</taxon>
        <taxon>Gammaproteobacteria</taxon>
        <taxon>Pseudomonadales</taxon>
        <taxon>Pseudomonadaceae</taxon>
        <taxon>Pseudomonas</taxon>
        <taxon>Pseudomonas amygdali</taxon>
    </lineage>
</organism>
<sequence>MSLGQLVHVQLDAQPRLLGHIDLTADNLQRGLGQALAVLPDPVGINRRDVARCRSGNVGEHRQRNIEMVVGMRAPGQTPFVAHLRHTYRALHGPEVRISQWNVHRLQLNGMAHFPPVGGDHVGGSLQPGSAPELGHDFATGITVFRAARVFGIRQHVMLIAAQADGFLERPGSVGVKGNTRIGKTLSQRRDSFDLCVTAQYAALELEVLKAVTLVRSFSQTDHRLRSQRFFMTNAEPVIIGVGLAAVGQVGFALVADIKQVAEHLDLITLLTFAQQCSNRYVQVLTKQVEQGGFQRGDSVNGNAQVEGLQAAAARIAIGEGFACRIEDLLVSADAAADHQRACVFQRLADQLATRHFADADMPGIVLEYHDIAGEVRAMRAAEVEQHVVMASHWHYLHLGNDRGLAGDVGLLNVHS</sequence>
<comment type="caution">
    <text evidence="1">The sequence shown here is derived from an EMBL/GenBank/DDBJ whole genome shotgun (WGS) entry which is preliminary data.</text>
</comment>
<evidence type="ECO:0000313" key="1">
    <source>
        <dbReference type="EMBL" id="RMW13823.1"/>
    </source>
</evidence>
<dbReference type="AlphaFoldDB" id="A0A3M6I9G9"/>
<name>A0A3M6I9G9_PSEAJ</name>
<protein>
    <submittedName>
        <fullName evidence="1">Uncharacterized protein</fullName>
    </submittedName>
</protein>
<dbReference type="Proteomes" id="UP000271531">
    <property type="component" value="Unassembled WGS sequence"/>
</dbReference>
<evidence type="ECO:0000313" key="2">
    <source>
        <dbReference type="Proteomes" id="UP000271531"/>
    </source>
</evidence>